<dbReference type="GO" id="GO:0006508">
    <property type="term" value="P:proteolysis"/>
    <property type="evidence" value="ECO:0007669"/>
    <property type="project" value="InterPro"/>
</dbReference>
<protein>
    <recommendedName>
        <fullName evidence="2">Peptidase S1 domain-containing protein</fullName>
    </recommendedName>
</protein>
<dbReference type="GO" id="GO:0004252">
    <property type="term" value="F:serine-type endopeptidase activity"/>
    <property type="evidence" value="ECO:0007669"/>
    <property type="project" value="InterPro"/>
</dbReference>
<keyword evidence="1" id="KW-0732">Signal</keyword>
<accession>A0A8J9Y0V7</accession>
<dbReference type="AlphaFoldDB" id="A0A8J9Y0V7"/>
<evidence type="ECO:0000256" key="1">
    <source>
        <dbReference type="SAM" id="SignalP"/>
    </source>
</evidence>
<dbReference type="Proteomes" id="UP000838878">
    <property type="component" value="Chromosome 1"/>
</dbReference>
<dbReference type="SMART" id="SM00020">
    <property type="entry name" value="Tryp_SPc"/>
    <property type="match status" value="1"/>
</dbReference>
<name>A0A8J9Y0V7_9NEOP</name>
<dbReference type="PANTHER" id="PTHR24260:SF136">
    <property type="entry name" value="GH08193P-RELATED"/>
    <property type="match status" value="1"/>
</dbReference>
<feature type="non-terminal residue" evidence="3">
    <location>
        <position position="231"/>
    </location>
</feature>
<dbReference type="OrthoDB" id="5597713at2759"/>
<feature type="chain" id="PRO_5035421462" description="Peptidase S1 domain-containing protein" evidence="1">
    <location>
        <begin position="18"/>
        <end position="231"/>
    </location>
</feature>
<dbReference type="EMBL" id="OV170221">
    <property type="protein sequence ID" value="CAH0713459.1"/>
    <property type="molecule type" value="Genomic_DNA"/>
</dbReference>
<dbReference type="PROSITE" id="PS50240">
    <property type="entry name" value="TRYPSIN_DOM"/>
    <property type="match status" value="1"/>
</dbReference>
<dbReference type="PROSITE" id="PS00135">
    <property type="entry name" value="TRYPSIN_SER"/>
    <property type="match status" value="1"/>
</dbReference>
<dbReference type="InterPro" id="IPR001254">
    <property type="entry name" value="Trypsin_dom"/>
</dbReference>
<dbReference type="Pfam" id="PF00089">
    <property type="entry name" value="Trypsin"/>
    <property type="match status" value="1"/>
</dbReference>
<keyword evidence="4" id="KW-1185">Reference proteome</keyword>
<evidence type="ECO:0000313" key="4">
    <source>
        <dbReference type="Proteomes" id="UP000838878"/>
    </source>
</evidence>
<gene>
    <name evidence="3" type="ORF">BINO364_LOCUS622</name>
</gene>
<dbReference type="PANTHER" id="PTHR24260">
    <property type="match status" value="1"/>
</dbReference>
<reference evidence="3" key="1">
    <citation type="submission" date="2021-12" db="EMBL/GenBank/DDBJ databases">
        <authorList>
            <person name="Martin H S."/>
        </authorList>
    </citation>
    <scope>NUCLEOTIDE SEQUENCE</scope>
</reference>
<organism evidence="3 4">
    <name type="scientific">Brenthis ino</name>
    <name type="common">lesser marbled fritillary</name>
    <dbReference type="NCBI Taxonomy" id="405034"/>
    <lineage>
        <taxon>Eukaryota</taxon>
        <taxon>Metazoa</taxon>
        <taxon>Ecdysozoa</taxon>
        <taxon>Arthropoda</taxon>
        <taxon>Hexapoda</taxon>
        <taxon>Insecta</taxon>
        <taxon>Pterygota</taxon>
        <taxon>Neoptera</taxon>
        <taxon>Endopterygota</taxon>
        <taxon>Lepidoptera</taxon>
        <taxon>Glossata</taxon>
        <taxon>Ditrysia</taxon>
        <taxon>Papilionoidea</taxon>
        <taxon>Nymphalidae</taxon>
        <taxon>Heliconiinae</taxon>
        <taxon>Argynnini</taxon>
        <taxon>Brenthis</taxon>
    </lineage>
</organism>
<evidence type="ECO:0000313" key="3">
    <source>
        <dbReference type="EMBL" id="CAH0713459.1"/>
    </source>
</evidence>
<sequence>MAVWGALVLLFVASSVTIVIRAGGVALTRPALIFESVEHLTHPLFVDALPFVQPNDIGIVKFDYFVEYSANIQPIRLQPSVHKDRDYSGIKLQASGWGLNWTRGIGVNPDNLNWVNLVGISNEECLAAYNNSNIITASTICAGPHNVSSQSTCDGDSGGPLVMTDEDGKPTLVGIISFVSRHGCHTPEPAGFVRPGHYLDWIQDVTGIDVDWDPESIQLSETVKGEQIEDF</sequence>
<feature type="signal peptide" evidence="1">
    <location>
        <begin position="1"/>
        <end position="17"/>
    </location>
</feature>
<evidence type="ECO:0000259" key="2">
    <source>
        <dbReference type="PROSITE" id="PS50240"/>
    </source>
</evidence>
<dbReference type="InterPro" id="IPR051333">
    <property type="entry name" value="CLIP_Serine_Protease"/>
</dbReference>
<dbReference type="InterPro" id="IPR043504">
    <property type="entry name" value="Peptidase_S1_PA_chymotrypsin"/>
</dbReference>
<proteinExistence type="predicted"/>
<dbReference type="Gene3D" id="2.40.10.10">
    <property type="entry name" value="Trypsin-like serine proteases"/>
    <property type="match status" value="2"/>
</dbReference>
<dbReference type="InterPro" id="IPR033116">
    <property type="entry name" value="TRYPSIN_SER"/>
</dbReference>
<feature type="domain" description="Peptidase S1" evidence="2">
    <location>
        <begin position="1"/>
        <end position="207"/>
    </location>
</feature>
<dbReference type="SUPFAM" id="SSF50494">
    <property type="entry name" value="Trypsin-like serine proteases"/>
    <property type="match status" value="1"/>
</dbReference>
<dbReference type="InterPro" id="IPR009003">
    <property type="entry name" value="Peptidase_S1_PA"/>
</dbReference>